<evidence type="ECO:0000256" key="4">
    <source>
        <dbReference type="ARBA" id="ARBA00012055"/>
    </source>
</evidence>
<accession>A0AAN9XZD3</accession>
<dbReference type="GO" id="GO:0042802">
    <property type="term" value="F:identical protein binding"/>
    <property type="evidence" value="ECO:0007669"/>
    <property type="project" value="TreeGrafter"/>
</dbReference>
<dbReference type="FunFam" id="3.40.50.460:FF:000002">
    <property type="entry name" value="ATP-dependent 6-phosphofructokinase"/>
    <property type="match status" value="1"/>
</dbReference>
<keyword evidence="8" id="KW-0479">Metal-binding</keyword>
<dbReference type="Gene3D" id="3.40.50.450">
    <property type="match status" value="2"/>
</dbReference>
<dbReference type="PANTHER" id="PTHR13697:SF4">
    <property type="entry name" value="ATP-DEPENDENT 6-PHOSPHOFRUCTOKINASE"/>
    <property type="match status" value="1"/>
</dbReference>
<reference evidence="16 17" key="1">
    <citation type="submission" date="2024-03" db="EMBL/GenBank/DDBJ databases">
        <title>Adaptation during the transition from Ophiocordyceps entomopathogen to insect associate is accompanied by gene loss and intensified selection.</title>
        <authorList>
            <person name="Ward C.M."/>
            <person name="Onetto C.A."/>
            <person name="Borneman A.R."/>
        </authorList>
    </citation>
    <scope>NUCLEOTIDE SEQUENCE [LARGE SCALE GENOMIC DNA]</scope>
    <source>
        <strain evidence="16">AWRI1</strain>
        <tissue evidence="16">Single Adult Female</tissue>
    </source>
</reference>
<dbReference type="PROSITE" id="PS00433">
    <property type="entry name" value="PHOSPHOFRUCTOKINASE"/>
    <property type="match status" value="1"/>
</dbReference>
<comment type="pathway">
    <text evidence="3">Carbohydrate degradation; glycolysis; D-glyceraldehyde 3-phosphate and glycerone phosphate from D-glucose: step 3/4.</text>
</comment>
<evidence type="ECO:0000256" key="3">
    <source>
        <dbReference type="ARBA" id="ARBA00004679"/>
    </source>
</evidence>
<dbReference type="Gene3D" id="3.40.50.460">
    <property type="entry name" value="Phosphofructokinase domain"/>
    <property type="match status" value="2"/>
</dbReference>
<evidence type="ECO:0000313" key="16">
    <source>
        <dbReference type="EMBL" id="KAK7574123.1"/>
    </source>
</evidence>
<evidence type="ECO:0000313" key="17">
    <source>
        <dbReference type="Proteomes" id="UP001367676"/>
    </source>
</evidence>
<evidence type="ECO:0000256" key="12">
    <source>
        <dbReference type="ARBA" id="ARBA00022842"/>
    </source>
</evidence>
<evidence type="ECO:0000256" key="6">
    <source>
        <dbReference type="ARBA" id="ARBA00022533"/>
    </source>
</evidence>
<keyword evidence="10" id="KW-0418">Kinase</keyword>
<evidence type="ECO:0000256" key="11">
    <source>
        <dbReference type="ARBA" id="ARBA00022840"/>
    </source>
</evidence>
<evidence type="ECO:0000256" key="8">
    <source>
        <dbReference type="ARBA" id="ARBA00022723"/>
    </source>
</evidence>
<keyword evidence="11" id="KW-0067">ATP-binding</keyword>
<dbReference type="InterPro" id="IPR000023">
    <property type="entry name" value="Phosphofructokinase_dom"/>
</dbReference>
<dbReference type="GO" id="GO:0048029">
    <property type="term" value="F:monosaccharide binding"/>
    <property type="evidence" value="ECO:0007669"/>
    <property type="project" value="TreeGrafter"/>
</dbReference>
<evidence type="ECO:0000256" key="9">
    <source>
        <dbReference type="ARBA" id="ARBA00022741"/>
    </source>
</evidence>
<name>A0AAN9XZD3_9HEMI</name>
<feature type="domain" description="Phosphofructokinase" evidence="15">
    <location>
        <begin position="403"/>
        <end position="689"/>
    </location>
</feature>
<dbReference type="InterPro" id="IPR035966">
    <property type="entry name" value="PKF_sf"/>
</dbReference>
<dbReference type="Proteomes" id="UP001367676">
    <property type="component" value="Unassembled WGS sequence"/>
</dbReference>
<sequence>MENGLVRFGQFKGQGIAVVTSGGDSQGMNPSLRAVVRVGLYVGCRIFYIKEGYQGMITGGENIVEATWDSVSSIIHRGGTIIGSARSKEFMTLEGKLKCAKNLVKRGISNLIVIGGDGSLTGARDLRRMWPDLLSQLQKSGEITAEEAQKHHGLRVVGLIGTIDNDFPGTNMTIGADSALHRILEAVNAIASTANSHRRTFILEIMGRHCGYLALKTALTTEADYVFIPEMPPPANWPEDLTKKIHVSSMAGKRLHLIVLAEGATDIDGNPITAVMVRNYAAEKLGLDARITVLGHVQRGGSPSAFDRILGSRSGAAAVFTLMDLRYDEDPAVVAVQGNHMKKLELEQCIQIMNEMKEAIKDKQFDKALSLRGKSFQNNFDVFRTLNKLEPKSHSGGEKERILAVVQIGTPACGMNAAVFSFVRHACHRGGKVYGIYGGLEGMVAGQFQHLNWGDVHGWVQEGGSFLGTKRIFPDESMYPKIAEMLNKFQVGALCIMGGYEALYATYCFVQERKKHREFCIPIMVIPATINNNVPGSEFSIGADTALNTITKTCDLFRQSAMGTKSRVFIVEIMGKKCGYLCSMGALASGADSSYIYEEPFTIEDLTKDVRHMVSKMKHGKVLRGLVLRNEDCNLNYSTDFMTRLYAEEGKEAFTTRKNILGHIQQGDTPSSFDRSLGIKLGAKAIDWLYGNFDKFSTSDGKICTDLPESVMIIGLFGDQYCNTPLNELIPYIDFENRDSKCKWWMSLRRLFKVLALHESNYSDDVN</sequence>
<dbReference type="GO" id="GO:0030388">
    <property type="term" value="P:fructose 1,6-bisphosphate metabolic process"/>
    <property type="evidence" value="ECO:0007669"/>
    <property type="project" value="TreeGrafter"/>
</dbReference>
<protein>
    <recommendedName>
        <fullName evidence="4">6-phosphofructokinase</fullName>
        <ecNumber evidence="4">2.7.1.11</ecNumber>
    </recommendedName>
</protein>
<dbReference type="GO" id="GO:0046872">
    <property type="term" value="F:metal ion binding"/>
    <property type="evidence" value="ECO:0007669"/>
    <property type="project" value="UniProtKB-KW"/>
</dbReference>
<comment type="cofactor">
    <cofactor evidence="1">
        <name>Mg(2+)</name>
        <dbReference type="ChEBI" id="CHEBI:18420"/>
    </cofactor>
</comment>
<dbReference type="GO" id="GO:0070095">
    <property type="term" value="F:fructose-6-phosphate binding"/>
    <property type="evidence" value="ECO:0007669"/>
    <property type="project" value="TreeGrafter"/>
</dbReference>
<dbReference type="GO" id="GO:0005524">
    <property type="term" value="F:ATP binding"/>
    <property type="evidence" value="ECO:0007669"/>
    <property type="project" value="UniProtKB-KW"/>
</dbReference>
<gene>
    <name evidence="16" type="ORF">V9T40_011314</name>
</gene>
<feature type="domain" description="Phosphofructokinase" evidence="15">
    <location>
        <begin position="16"/>
        <end position="320"/>
    </location>
</feature>
<dbReference type="GO" id="GO:0016208">
    <property type="term" value="F:AMP binding"/>
    <property type="evidence" value="ECO:0007669"/>
    <property type="project" value="TreeGrafter"/>
</dbReference>
<dbReference type="EC" id="2.7.1.11" evidence="4"/>
<dbReference type="SUPFAM" id="SSF53784">
    <property type="entry name" value="Phosphofructokinase"/>
    <property type="match status" value="2"/>
</dbReference>
<dbReference type="GO" id="GO:0006002">
    <property type="term" value="P:fructose 6-phosphate metabolic process"/>
    <property type="evidence" value="ECO:0007669"/>
    <property type="project" value="InterPro"/>
</dbReference>
<evidence type="ECO:0000256" key="1">
    <source>
        <dbReference type="ARBA" id="ARBA00001946"/>
    </source>
</evidence>
<keyword evidence="12" id="KW-0460">Magnesium</keyword>
<evidence type="ECO:0000256" key="13">
    <source>
        <dbReference type="ARBA" id="ARBA00023152"/>
    </source>
</evidence>
<evidence type="ECO:0000256" key="7">
    <source>
        <dbReference type="ARBA" id="ARBA00022679"/>
    </source>
</evidence>
<comment type="subcellular location">
    <subcellularLocation>
        <location evidence="2">Cytoplasm</location>
    </subcellularLocation>
</comment>
<keyword evidence="6" id="KW-0021">Allosteric enzyme</keyword>
<evidence type="ECO:0000256" key="14">
    <source>
        <dbReference type="ARBA" id="ARBA00048070"/>
    </source>
</evidence>
<organism evidence="16 17">
    <name type="scientific">Parthenolecanium corni</name>
    <dbReference type="NCBI Taxonomy" id="536013"/>
    <lineage>
        <taxon>Eukaryota</taxon>
        <taxon>Metazoa</taxon>
        <taxon>Ecdysozoa</taxon>
        <taxon>Arthropoda</taxon>
        <taxon>Hexapoda</taxon>
        <taxon>Insecta</taxon>
        <taxon>Pterygota</taxon>
        <taxon>Neoptera</taxon>
        <taxon>Paraneoptera</taxon>
        <taxon>Hemiptera</taxon>
        <taxon>Sternorrhyncha</taxon>
        <taxon>Coccoidea</taxon>
        <taxon>Coccidae</taxon>
        <taxon>Parthenolecanium</taxon>
    </lineage>
</organism>
<dbReference type="GO" id="GO:0061621">
    <property type="term" value="P:canonical glycolysis"/>
    <property type="evidence" value="ECO:0007669"/>
    <property type="project" value="TreeGrafter"/>
</dbReference>
<dbReference type="PRINTS" id="PR00476">
    <property type="entry name" value="PHFRCTKINASE"/>
</dbReference>
<evidence type="ECO:0000256" key="5">
    <source>
        <dbReference type="ARBA" id="ARBA00022490"/>
    </source>
</evidence>
<dbReference type="FunFam" id="3.40.50.460:FF:000008">
    <property type="entry name" value="ATP-dependent 6-phosphofructokinase"/>
    <property type="match status" value="1"/>
</dbReference>
<dbReference type="GO" id="GO:0005945">
    <property type="term" value="C:6-phosphofructokinase complex"/>
    <property type="evidence" value="ECO:0007669"/>
    <property type="project" value="TreeGrafter"/>
</dbReference>
<evidence type="ECO:0000256" key="2">
    <source>
        <dbReference type="ARBA" id="ARBA00004496"/>
    </source>
</evidence>
<comment type="caution">
    <text evidence="16">The sequence shown here is derived from an EMBL/GenBank/DDBJ whole genome shotgun (WGS) entry which is preliminary data.</text>
</comment>
<dbReference type="InterPro" id="IPR022953">
    <property type="entry name" value="ATP_PFK"/>
</dbReference>
<keyword evidence="5" id="KW-0963">Cytoplasm</keyword>
<keyword evidence="13" id="KW-0324">Glycolysis</keyword>
<evidence type="ECO:0000259" key="15">
    <source>
        <dbReference type="Pfam" id="PF00365"/>
    </source>
</evidence>
<dbReference type="EMBL" id="JBBCAQ010000037">
    <property type="protein sequence ID" value="KAK7574123.1"/>
    <property type="molecule type" value="Genomic_DNA"/>
</dbReference>
<keyword evidence="7" id="KW-0808">Transferase</keyword>
<comment type="catalytic activity">
    <reaction evidence="14">
        <text>beta-D-fructose 6-phosphate + ATP = beta-D-fructose 1,6-bisphosphate + ADP + H(+)</text>
        <dbReference type="Rhea" id="RHEA:16109"/>
        <dbReference type="ChEBI" id="CHEBI:15378"/>
        <dbReference type="ChEBI" id="CHEBI:30616"/>
        <dbReference type="ChEBI" id="CHEBI:32966"/>
        <dbReference type="ChEBI" id="CHEBI:57634"/>
        <dbReference type="ChEBI" id="CHEBI:456216"/>
        <dbReference type="EC" id="2.7.1.11"/>
    </reaction>
</comment>
<dbReference type="InterPro" id="IPR009161">
    <property type="entry name" value="6-Pfructokinase_euk"/>
</dbReference>
<dbReference type="Pfam" id="PF00365">
    <property type="entry name" value="PFK"/>
    <property type="match status" value="2"/>
</dbReference>
<dbReference type="PANTHER" id="PTHR13697">
    <property type="entry name" value="PHOSPHOFRUCTOKINASE"/>
    <property type="match status" value="1"/>
</dbReference>
<dbReference type="GO" id="GO:0003872">
    <property type="term" value="F:6-phosphofructokinase activity"/>
    <property type="evidence" value="ECO:0007669"/>
    <property type="project" value="UniProtKB-EC"/>
</dbReference>
<keyword evidence="9" id="KW-0547">Nucleotide-binding</keyword>
<evidence type="ECO:0000256" key="10">
    <source>
        <dbReference type="ARBA" id="ARBA00022777"/>
    </source>
</evidence>
<dbReference type="NCBIfam" id="TIGR02478">
    <property type="entry name" value="6PF1K_euk"/>
    <property type="match status" value="1"/>
</dbReference>
<dbReference type="InterPro" id="IPR015912">
    <property type="entry name" value="Phosphofructokinase_CS"/>
</dbReference>
<keyword evidence="17" id="KW-1185">Reference proteome</keyword>
<dbReference type="AlphaFoldDB" id="A0AAN9XZD3"/>
<proteinExistence type="predicted"/>